<accession>Q7UVK9</accession>
<protein>
    <submittedName>
        <fullName evidence="2">Uncharacterized protein</fullName>
    </submittedName>
</protein>
<evidence type="ECO:0000313" key="3">
    <source>
        <dbReference type="Proteomes" id="UP000001025"/>
    </source>
</evidence>
<dbReference type="EnsemblBacteria" id="CAD72715">
    <property type="protein sequence ID" value="CAD72715"/>
    <property type="gene ID" value="RB2562"/>
</dbReference>
<dbReference type="EMBL" id="BX294137">
    <property type="protein sequence ID" value="CAD72715.1"/>
    <property type="molecule type" value="Genomic_DNA"/>
</dbReference>
<sequence length="255" mass="27971">MKLVTGFARIRKPSRPIEFGRWPNRSMSVRVPGAMPLASMNLAVGQSVRIGQRPNSSPSSLPNISFAKIRRWPSRRWLRHQGLHGPIDFGRWPNETMSIRVPGAMPLASMKLAVGQSTALAKGQTQHSQRATPLVLQRTTHTLANGQMQPIITPKRIVHQTRSHIVGGSRDIRLGMSLPGDAPAGSRCRQRRFHDALGRPKRSRTLVANRTCPGWDVASSQTWTSPAWPSPQSPSPDGFGSCQTNKDLTSRGCGG</sequence>
<dbReference type="STRING" id="243090.RB2562"/>
<organism evidence="2 3">
    <name type="scientific">Rhodopirellula baltica (strain DSM 10527 / NCIMB 13988 / SH1)</name>
    <dbReference type="NCBI Taxonomy" id="243090"/>
    <lineage>
        <taxon>Bacteria</taxon>
        <taxon>Pseudomonadati</taxon>
        <taxon>Planctomycetota</taxon>
        <taxon>Planctomycetia</taxon>
        <taxon>Pirellulales</taxon>
        <taxon>Pirellulaceae</taxon>
        <taxon>Rhodopirellula</taxon>
    </lineage>
</organism>
<gene>
    <name evidence="2" type="ordered locus">RB2562</name>
</gene>
<dbReference type="HOGENOM" id="CLU_1089395_0_0_0"/>
<dbReference type="AntiFam" id="ANF00066">
    <property type="entry name" value="Translation of palindromic DNA repeat"/>
</dbReference>
<evidence type="ECO:0000256" key="1">
    <source>
        <dbReference type="SAM" id="MobiDB-lite"/>
    </source>
</evidence>
<dbReference type="InParanoid" id="Q7UVK9"/>
<name>Q7UVK9_RHOBA</name>
<dbReference type="Proteomes" id="UP000001025">
    <property type="component" value="Chromosome"/>
</dbReference>
<feature type="region of interest" description="Disordered" evidence="1">
    <location>
        <begin position="218"/>
        <end position="255"/>
    </location>
</feature>
<evidence type="ECO:0000313" key="2">
    <source>
        <dbReference type="EMBL" id="CAD72715.1"/>
    </source>
</evidence>
<keyword evidence="3" id="KW-1185">Reference proteome</keyword>
<reference evidence="2 3" key="1">
    <citation type="journal article" date="2003" name="Proc. Natl. Acad. Sci. U.S.A.">
        <title>Complete genome sequence of the marine planctomycete Pirellula sp. strain 1.</title>
        <authorList>
            <person name="Gloeckner F.O."/>
            <person name="Kube M."/>
            <person name="Bauer M."/>
            <person name="Teeling H."/>
            <person name="Lombardot T."/>
            <person name="Ludwig W."/>
            <person name="Gade D."/>
            <person name="Beck A."/>
            <person name="Borzym K."/>
            <person name="Heitmann K."/>
            <person name="Rabus R."/>
            <person name="Schlesner H."/>
            <person name="Amann R."/>
            <person name="Reinhardt R."/>
        </authorList>
    </citation>
    <scope>NUCLEOTIDE SEQUENCE [LARGE SCALE GENOMIC DNA]</scope>
    <source>
        <strain evidence="3">DSM 10527 / NCIMB 13988 / SH1</strain>
    </source>
</reference>
<dbReference type="KEGG" id="rba:RB2562"/>
<dbReference type="AlphaFoldDB" id="Q7UVK9"/>
<proteinExistence type="predicted"/>